<reference evidence="2 3" key="1">
    <citation type="journal article" date="2020" name="ISME J.">
        <title>Comparative genomics reveals insights into cyanobacterial evolution and habitat adaptation.</title>
        <authorList>
            <person name="Chen M.Y."/>
            <person name="Teng W.K."/>
            <person name="Zhao L."/>
            <person name="Hu C.X."/>
            <person name="Zhou Y.K."/>
            <person name="Han B.P."/>
            <person name="Song L.R."/>
            <person name="Shu W.S."/>
        </authorList>
    </citation>
    <scope>NUCLEOTIDE SEQUENCE [LARGE SCALE GENOMIC DNA]</scope>
    <source>
        <strain evidence="2 3">FACHB-1040</strain>
    </source>
</reference>
<protein>
    <recommendedName>
        <fullName evidence="1">DUF6876 domain-containing protein</fullName>
    </recommendedName>
</protein>
<sequence>MISPEELQQSLKHFTSTDNYYRHLLSICHTDGIQYLAQEAQCYWLIDVIASHQTKKLLADQMLKDFQLWLLVVGDSHEFIKPKPHHQAVVTCWGDTPDPEITPYIRQDIEFTDFPLPEIKLFLVQGVLMLPGEY</sequence>
<gene>
    <name evidence="2" type="ORF">H6F99_11310</name>
</gene>
<proteinExistence type="predicted"/>
<dbReference type="InterPro" id="IPR049241">
    <property type="entry name" value="DUF6876"/>
</dbReference>
<evidence type="ECO:0000259" key="1">
    <source>
        <dbReference type="Pfam" id="PF21781"/>
    </source>
</evidence>
<feature type="domain" description="DUF6876" evidence="1">
    <location>
        <begin position="6"/>
        <end position="134"/>
    </location>
</feature>
<name>A0ABR8BV88_APHFL</name>
<dbReference type="EMBL" id="JACJQT010000026">
    <property type="protein sequence ID" value="MBD2278859.1"/>
    <property type="molecule type" value="Genomic_DNA"/>
</dbReference>
<dbReference type="Pfam" id="PF21781">
    <property type="entry name" value="DUF6876"/>
    <property type="match status" value="1"/>
</dbReference>
<keyword evidence="3" id="KW-1185">Reference proteome</keyword>
<evidence type="ECO:0000313" key="3">
    <source>
        <dbReference type="Proteomes" id="UP000606721"/>
    </source>
</evidence>
<evidence type="ECO:0000313" key="2">
    <source>
        <dbReference type="EMBL" id="MBD2278859.1"/>
    </source>
</evidence>
<comment type="caution">
    <text evidence="2">The sequence shown here is derived from an EMBL/GenBank/DDBJ whole genome shotgun (WGS) entry which is preliminary data.</text>
</comment>
<organism evidence="2 3">
    <name type="scientific">Aphanizomenon flos-aquae FACHB-1040</name>
    <dbReference type="NCBI Taxonomy" id="2692887"/>
    <lineage>
        <taxon>Bacteria</taxon>
        <taxon>Bacillati</taxon>
        <taxon>Cyanobacteriota</taxon>
        <taxon>Cyanophyceae</taxon>
        <taxon>Nostocales</taxon>
        <taxon>Aphanizomenonaceae</taxon>
        <taxon>Aphanizomenon</taxon>
    </lineage>
</organism>
<dbReference type="Proteomes" id="UP000606721">
    <property type="component" value="Unassembled WGS sequence"/>
</dbReference>
<dbReference type="RefSeq" id="WP_190383079.1">
    <property type="nucleotide sequence ID" value="NZ_JACJQT010000026.1"/>
</dbReference>
<accession>A0ABR8BV88</accession>